<evidence type="ECO:0000313" key="14">
    <source>
        <dbReference type="Proteomes" id="UP000660862"/>
    </source>
</evidence>
<accession>A0A917MEQ8</accession>
<dbReference type="Proteomes" id="UP000660862">
    <property type="component" value="Unassembled WGS sequence"/>
</dbReference>
<comment type="subcellular location">
    <subcellularLocation>
        <location evidence="1">Cell outer membrane</location>
        <topology evidence="1">Multi-pass membrane protein</topology>
    </subcellularLocation>
</comment>
<evidence type="ECO:0000256" key="11">
    <source>
        <dbReference type="SAM" id="SignalP"/>
    </source>
</evidence>
<dbReference type="InterPro" id="IPR011250">
    <property type="entry name" value="OMP/PagP_B-barrel"/>
</dbReference>
<evidence type="ECO:0000256" key="3">
    <source>
        <dbReference type="ARBA" id="ARBA00022452"/>
    </source>
</evidence>
<dbReference type="EMBL" id="BMER01000005">
    <property type="protein sequence ID" value="GGH01183.1"/>
    <property type="molecule type" value="Genomic_DNA"/>
</dbReference>
<dbReference type="InterPro" id="IPR028974">
    <property type="entry name" value="TSP_type-3_rpt"/>
</dbReference>
<keyword evidence="11" id="KW-0732">Signal</keyword>
<gene>
    <name evidence="13" type="ORF">GCM10007415_41570</name>
</gene>
<dbReference type="PROSITE" id="PS51123">
    <property type="entry name" value="OMPA_2"/>
    <property type="match status" value="1"/>
</dbReference>
<evidence type="ECO:0000256" key="6">
    <source>
        <dbReference type="ARBA" id="ARBA00023114"/>
    </source>
</evidence>
<protein>
    <recommendedName>
        <fullName evidence="12">OmpA-like domain-containing protein</fullName>
    </recommendedName>
</protein>
<evidence type="ECO:0000256" key="5">
    <source>
        <dbReference type="ARBA" id="ARBA00023065"/>
    </source>
</evidence>
<dbReference type="GO" id="GO:0006811">
    <property type="term" value="P:monoatomic ion transport"/>
    <property type="evidence" value="ECO:0007669"/>
    <property type="project" value="UniProtKB-KW"/>
</dbReference>
<keyword evidence="4" id="KW-0812">Transmembrane</keyword>
<dbReference type="PRINTS" id="PR01021">
    <property type="entry name" value="OMPADOMAIN"/>
</dbReference>
<keyword evidence="7 9" id="KW-0472">Membrane</keyword>
<dbReference type="InterPro" id="IPR036737">
    <property type="entry name" value="OmpA-like_sf"/>
</dbReference>
<dbReference type="CDD" id="cd07185">
    <property type="entry name" value="OmpA_C-like"/>
    <property type="match status" value="1"/>
</dbReference>
<evidence type="ECO:0000256" key="1">
    <source>
        <dbReference type="ARBA" id="ARBA00004571"/>
    </source>
</evidence>
<dbReference type="SUPFAM" id="SSF56925">
    <property type="entry name" value="OMPA-like"/>
    <property type="match status" value="1"/>
</dbReference>
<evidence type="ECO:0000256" key="2">
    <source>
        <dbReference type="ARBA" id="ARBA00022448"/>
    </source>
</evidence>
<evidence type="ECO:0000256" key="4">
    <source>
        <dbReference type="ARBA" id="ARBA00022692"/>
    </source>
</evidence>
<keyword evidence="14" id="KW-1185">Reference proteome</keyword>
<dbReference type="GO" id="GO:0015288">
    <property type="term" value="F:porin activity"/>
    <property type="evidence" value="ECO:0007669"/>
    <property type="project" value="UniProtKB-KW"/>
</dbReference>
<feature type="region of interest" description="Disordered" evidence="10">
    <location>
        <begin position="332"/>
        <end position="351"/>
    </location>
</feature>
<proteinExistence type="predicted"/>
<dbReference type="Gene3D" id="3.30.1330.60">
    <property type="entry name" value="OmpA-like domain"/>
    <property type="match status" value="1"/>
</dbReference>
<dbReference type="GO" id="GO:0005509">
    <property type="term" value="F:calcium ion binding"/>
    <property type="evidence" value="ECO:0007669"/>
    <property type="project" value="InterPro"/>
</dbReference>
<dbReference type="Gene3D" id="2.40.160.20">
    <property type="match status" value="1"/>
</dbReference>
<feature type="signal peptide" evidence="11">
    <location>
        <begin position="1"/>
        <end position="43"/>
    </location>
</feature>
<reference evidence="13" key="1">
    <citation type="journal article" date="2014" name="Int. J. Syst. Evol. Microbiol.">
        <title>Complete genome sequence of Corynebacterium casei LMG S-19264T (=DSM 44701T), isolated from a smear-ripened cheese.</title>
        <authorList>
            <consortium name="US DOE Joint Genome Institute (JGI-PGF)"/>
            <person name="Walter F."/>
            <person name="Albersmeier A."/>
            <person name="Kalinowski J."/>
            <person name="Ruckert C."/>
        </authorList>
    </citation>
    <scope>NUCLEOTIDE SEQUENCE</scope>
    <source>
        <strain evidence="13">CGMCC 1.12195</strain>
    </source>
</reference>
<feature type="chain" id="PRO_5037250377" description="OmpA-like domain-containing protein" evidence="11">
    <location>
        <begin position="44"/>
        <end position="481"/>
    </location>
</feature>
<dbReference type="GO" id="GO:0009279">
    <property type="term" value="C:cell outer membrane"/>
    <property type="evidence" value="ECO:0007669"/>
    <property type="project" value="UniProtKB-SubCell"/>
</dbReference>
<keyword evidence="6" id="KW-0626">Porin</keyword>
<organism evidence="13 14">
    <name type="scientific">Parapedobacter pyrenivorans</name>
    <dbReference type="NCBI Taxonomy" id="1305674"/>
    <lineage>
        <taxon>Bacteria</taxon>
        <taxon>Pseudomonadati</taxon>
        <taxon>Bacteroidota</taxon>
        <taxon>Sphingobacteriia</taxon>
        <taxon>Sphingobacteriales</taxon>
        <taxon>Sphingobacteriaceae</taxon>
        <taxon>Parapedobacter</taxon>
    </lineage>
</organism>
<dbReference type="Pfam" id="PF00691">
    <property type="entry name" value="OmpA"/>
    <property type="match status" value="1"/>
</dbReference>
<dbReference type="PANTHER" id="PTHR30329:SF21">
    <property type="entry name" value="LIPOPROTEIN YIAD-RELATED"/>
    <property type="match status" value="1"/>
</dbReference>
<dbReference type="InterPro" id="IPR006664">
    <property type="entry name" value="OMP_bac"/>
</dbReference>
<dbReference type="GO" id="GO:0046930">
    <property type="term" value="C:pore complex"/>
    <property type="evidence" value="ECO:0007669"/>
    <property type="project" value="UniProtKB-KW"/>
</dbReference>
<dbReference type="AlphaFoldDB" id="A0A917MEQ8"/>
<sequence>MRKIRQLKIFNLKKNKSMNYSTIKTAVACSLVAALGLTDTAQAQEPTVFGGRSQYRTWSIGVNGGFTTPSVIIGGSNAFNQKVGFGEYKLREYYGITVRKQLSSWFGLEAAGNRGRIFTYNNNGVGHNMLFDAANGGAAGASYQSAETSVQYAASLNGVFQLATIDFLRRENAVNFYASVGYGVIAFNPVAYTDADGSAGAWDNKGGWGEEYPGERNLTGDRDFKRETYIPVGVGVKFKLSDRVALNLGYTMNFVDDKALFGPVANRAANDKFSYTYAGLEFSLGSSSKPDLTWHNPVSTLYDELKDPSLRNELEALKQRVSTLEGLVDELSRDEDGDGVSDKFDKCPGTPAGTQVDGAGCPIKFPEPEVKQATGNYQNIQFEFDSSVLKTESYSILDRLSSELRESGATVTLDGHASAEGSEAYNLNLSRDRANSVKQYLVNSGVDAAKVNVQALGESAPIASNATEEGRVINRRVEIKN</sequence>
<keyword evidence="2" id="KW-0813">Transport</keyword>
<comment type="caution">
    <text evidence="13">The sequence shown here is derived from an EMBL/GenBank/DDBJ whole genome shotgun (WGS) entry which is preliminary data.</text>
</comment>
<evidence type="ECO:0000256" key="9">
    <source>
        <dbReference type="PROSITE-ProRule" id="PRU00473"/>
    </source>
</evidence>
<dbReference type="InterPro" id="IPR050330">
    <property type="entry name" value="Bact_OuterMem_StrucFunc"/>
</dbReference>
<keyword evidence="8" id="KW-0998">Cell outer membrane</keyword>
<name>A0A917MEQ8_9SPHI</name>
<dbReference type="Gene3D" id="4.10.1080.10">
    <property type="entry name" value="TSP type-3 repeat"/>
    <property type="match status" value="1"/>
</dbReference>
<reference evidence="13" key="2">
    <citation type="submission" date="2020-09" db="EMBL/GenBank/DDBJ databases">
        <authorList>
            <person name="Sun Q."/>
            <person name="Zhou Y."/>
        </authorList>
    </citation>
    <scope>NUCLEOTIDE SEQUENCE</scope>
    <source>
        <strain evidence="13">CGMCC 1.12195</strain>
    </source>
</reference>
<evidence type="ECO:0000313" key="13">
    <source>
        <dbReference type="EMBL" id="GGH01183.1"/>
    </source>
</evidence>
<feature type="domain" description="OmpA-like" evidence="12">
    <location>
        <begin position="369"/>
        <end position="481"/>
    </location>
</feature>
<dbReference type="SUPFAM" id="SSF103088">
    <property type="entry name" value="OmpA-like"/>
    <property type="match status" value="1"/>
</dbReference>
<keyword evidence="3" id="KW-1134">Transmembrane beta strand</keyword>
<evidence type="ECO:0000256" key="7">
    <source>
        <dbReference type="ARBA" id="ARBA00023136"/>
    </source>
</evidence>
<dbReference type="SUPFAM" id="SSF103647">
    <property type="entry name" value="TSP type-3 repeat"/>
    <property type="match status" value="1"/>
</dbReference>
<dbReference type="PANTHER" id="PTHR30329">
    <property type="entry name" value="STATOR ELEMENT OF FLAGELLAR MOTOR COMPLEX"/>
    <property type="match status" value="1"/>
</dbReference>
<evidence type="ECO:0000256" key="8">
    <source>
        <dbReference type="ARBA" id="ARBA00023237"/>
    </source>
</evidence>
<evidence type="ECO:0000259" key="12">
    <source>
        <dbReference type="PROSITE" id="PS51123"/>
    </source>
</evidence>
<dbReference type="InterPro" id="IPR006665">
    <property type="entry name" value="OmpA-like"/>
</dbReference>
<evidence type="ECO:0000256" key="10">
    <source>
        <dbReference type="SAM" id="MobiDB-lite"/>
    </source>
</evidence>
<keyword evidence="5" id="KW-0406">Ion transport</keyword>